<dbReference type="PANTHER" id="PTHR43130:SF3">
    <property type="entry name" value="HTH-TYPE TRANSCRIPTIONAL REGULATOR RV1931C"/>
    <property type="match status" value="1"/>
</dbReference>
<protein>
    <submittedName>
        <fullName evidence="2">Putative intracellular protease/amidase</fullName>
    </submittedName>
</protein>
<accession>A0A7X0IP41</accession>
<dbReference type="InterPro" id="IPR029062">
    <property type="entry name" value="Class_I_gatase-like"/>
</dbReference>
<evidence type="ECO:0000313" key="3">
    <source>
        <dbReference type="Proteomes" id="UP000565576"/>
    </source>
</evidence>
<comment type="caution">
    <text evidence="2">The sequence shown here is derived from an EMBL/GenBank/DDBJ whole genome shotgun (WGS) entry which is preliminary data.</text>
</comment>
<dbReference type="EMBL" id="JACHBG010000003">
    <property type="protein sequence ID" value="MBB6484560.1"/>
    <property type="molecule type" value="Genomic_DNA"/>
</dbReference>
<dbReference type="InterPro" id="IPR002818">
    <property type="entry name" value="DJ-1/PfpI"/>
</dbReference>
<sequence>MYRLYLRPFLLFLLAFGTIGWASITFAASQNPIQIPPLKAHRTRPLIVIVADNKGTETTDLVVPHGIIRSAGIADLLVVSTHAGVVDLMPALKIRPDTTMSDFDREHPEGADIVIVPAMHDDRNRNVTAWIRQQFSKRAMVVSICEGAWLAARAGVFDGRRATTHWYAFDKMKRTFPRANWVRNQRYVVDGNVVSTTGVTASIPASLALVEAIGGQAKAQSVAAGLGVDGWSAAHDATPFRMTTGRLWRFAANYLAFWGHETIRMPVQDGFDEIALALAADAWSRTFRSQALVVEKAASIRSRNGLVLVPDVSAENSASSMEIPLLPPARILDDALSQIAARYGSRTSDIVALQLEYPTRH</sequence>
<name>A0A7X0IP41_9HYPH</name>
<dbReference type="RefSeq" id="WP_184703410.1">
    <property type="nucleotide sequence ID" value="NZ_JACHBG010000003.1"/>
</dbReference>
<evidence type="ECO:0000259" key="1">
    <source>
        <dbReference type="Pfam" id="PF01965"/>
    </source>
</evidence>
<dbReference type="Pfam" id="PF01965">
    <property type="entry name" value="DJ-1_PfpI"/>
    <property type="match status" value="1"/>
</dbReference>
<proteinExistence type="predicted"/>
<dbReference type="Proteomes" id="UP000565576">
    <property type="component" value="Unassembled WGS sequence"/>
</dbReference>
<dbReference type="AlphaFoldDB" id="A0A7X0IP41"/>
<dbReference type="GO" id="GO:0008233">
    <property type="term" value="F:peptidase activity"/>
    <property type="evidence" value="ECO:0007669"/>
    <property type="project" value="UniProtKB-KW"/>
</dbReference>
<gene>
    <name evidence="2" type="ORF">GGD46_001838</name>
</gene>
<dbReference type="SUPFAM" id="SSF52317">
    <property type="entry name" value="Class I glutamine amidotransferase-like"/>
    <property type="match status" value="1"/>
</dbReference>
<organism evidence="2 3">
    <name type="scientific">Rhizobium lusitanum</name>
    <dbReference type="NCBI Taxonomy" id="293958"/>
    <lineage>
        <taxon>Bacteria</taxon>
        <taxon>Pseudomonadati</taxon>
        <taxon>Pseudomonadota</taxon>
        <taxon>Alphaproteobacteria</taxon>
        <taxon>Hyphomicrobiales</taxon>
        <taxon>Rhizobiaceae</taxon>
        <taxon>Rhizobium/Agrobacterium group</taxon>
        <taxon>Rhizobium</taxon>
    </lineage>
</organism>
<evidence type="ECO:0000313" key="2">
    <source>
        <dbReference type="EMBL" id="MBB6484560.1"/>
    </source>
</evidence>
<reference evidence="2 3" key="1">
    <citation type="submission" date="2020-08" db="EMBL/GenBank/DDBJ databases">
        <title>Genomic Encyclopedia of Type Strains, Phase IV (KMG-V): Genome sequencing to study the core and pangenomes of soil and plant-associated prokaryotes.</title>
        <authorList>
            <person name="Whitman W."/>
        </authorList>
    </citation>
    <scope>NUCLEOTIDE SEQUENCE [LARGE SCALE GENOMIC DNA]</scope>
    <source>
        <strain evidence="2 3">SEMIA 4060</strain>
    </source>
</reference>
<feature type="domain" description="DJ-1/PfpI" evidence="1">
    <location>
        <begin position="49"/>
        <end position="211"/>
    </location>
</feature>
<dbReference type="InterPro" id="IPR052158">
    <property type="entry name" value="INH-QAR"/>
</dbReference>
<dbReference type="PANTHER" id="PTHR43130">
    <property type="entry name" value="ARAC-FAMILY TRANSCRIPTIONAL REGULATOR"/>
    <property type="match status" value="1"/>
</dbReference>
<dbReference type="Gene3D" id="3.40.50.880">
    <property type="match status" value="1"/>
</dbReference>
<keyword evidence="2" id="KW-0645">Protease</keyword>
<keyword evidence="2" id="KW-0378">Hydrolase</keyword>
<dbReference type="GO" id="GO:0006508">
    <property type="term" value="P:proteolysis"/>
    <property type="evidence" value="ECO:0007669"/>
    <property type="project" value="UniProtKB-KW"/>
</dbReference>